<feature type="transmembrane region" description="Helical" evidence="1">
    <location>
        <begin position="279"/>
        <end position="300"/>
    </location>
</feature>
<dbReference type="Proteomes" id="UP000187485">
    <property type="component" value="Unassembled WGS sequence"/>
</dbReference>
<reference evidence="3" key="1">
    <citation type="submission" date="2016-12" db="EMBL/GenBank/DDBJ databases">
        <title>Draft Genome Sequences od Carboxydothermus pertinax and islandicus, Hydrogenogenic Carboxydotrophic Bacteria.</title>
        <authorList>
            <person name="Fukuyama Y."/>
            <person name="Ohmae K."/>
            <person name="Yoneda Y."/>
            <person name="Yoshida T."/>
            <person name="Sako Y."/>
        </authorList>
    </citation>
    <scope>NUCLEOTIDE SEQUENCE [LARGE SCALE GENOMIC DNA]</scope>
    <source>
        <strain evidence="3">Ug1</strain>
    </source>
</reference>
<comment type="caution">
    <text evidence="2">The sequence shown here is derived from an EMBL/GenBank/DDBJ whole genome shotgun (WGS) entry which is preliminary data.</text>
</comment>
<dbReference type="RefSeq" id="WP_075859625.1">
    <property type="nucleotide sequence ID" value="NZ_BDJK01000033.1"/>
</dbReference>
<protein>
    <submittedName>
        <fullName evidence="2">Uncharacterized protein</fullName>
    </submittedName>
</protein>
<feature type="transmembrane region" description="Helical" evidence="1">
    <location>
        <begin position="135"/>
        <end position="156"/>
    </location>
</feature>
<accession>A0A1L8CW84</accession>
<dbReference type="EMBL" id="BDJK01000033">
    <property type="protein sequence ID" value="GAV23180.1"/>
    <property type="molecule type" value="Genomic_DNA"/>
</dbReference>
<gene>
    <name evidence="2" type="ORF">cpu_16900</name>
</gene>
<keyword evidence="1" id="KW-1133">Transmembrane helix</keyword>
<feature type="transmembrane region" description="Helical" evidence="1">
    <location>
        <begin position="306"/>
        <end position="331"/>
    </location>
</feature>
<evidence type="ECO:0000313" key="3">
    <source>
        <dbReference type="Proteomes" id="UP000187485"/>
    </source>
</evidence>
<dbReference type="AlphaFoldDB" id="A0A1L8CW84"/>
<organism evidence="2 3">
    <name type="scientific">Carboxydothermus pertinax</name>
    <dbReference type="NCBI Taxonomy" id="870242"/>
    <lineage>
        <taxon>Bacteria</taxon>
        <taxon>Bacillati</taxon>
        <taxon>Bacillota</taxon>
        <taxon>Clostridia</taxon>
        <taxon>Thermoanaerobacterales</taxon>
        <taxon>Thermoanaerobacteraceae</taxon>
        <taxon>Carboxydothermus</taxon>
    </lineage>
</organism>
<evidence type="ECO:0000256" key="1">
    <source>
        <dbReference type="SAM" id="Phobius"/>
    </source>
</evidence>
<sequence length="348" mass="39441">MILWAELAAWIVRAALISWWLSAGEIFAALKTSEQGFVRGTLIVVVSALLLNIIVSMVSGKPKIISGKKIPNDTEEDQYFSLNTLDTLKFLLQGSKIREVERNIAVLSGLKKVYLSSKGNYLLIEDAQPIKKVEYFKTIIVIIGGIVLLIIAPVGIIKIHDLIGSILLAMGFSKDFARFIIFTSSFTVLFHYFNPYTLNNTEYQNSTAVMFSKRIEVNDANVYESPMMPFLPNFPLGMYLNGKIIINPFISNNQKILQYVIAHEEGHISDLYCKIKRKLFSLVFPWLVYIIAIIISYFVFIGKLHYNFWLILILAGLIGSLIFLIFIIIFIKSAQYVKIMQMTLLSGN</sequence>
<keyword evidence="1" id="KW-0812">Transmembrane</keyword>
<feature type="transmembrane region" description="Helical" evidence="1">
    <location>
        <begin position="7"/>
        <end position="30"/>
    </location>
</feature>
<keyword evidence="1" id="KW-0472">Membrane</keyword>
<dbReference type="STRING" id="870242.cpu_16900"/>
<keyword evidence="3" id="KW-1185">Reference proteome</keyword>
<feature type="transmembrane region" description="Helical" evidence="1">
    <location>
        <begin position="176"/>
        <end position="193"/>
    </location>
</feature>
<proteinExistence type="predicted"/>
<feature type="transmembrane region" description="Helical" evidence="1">
    <location>
        <begin position="36"/>
        <end position="59"/>
    </location>
</feature>
<name>A0A1L8CW84_9THEO</name>
<evidence type="ECO:0000313" key="2">
    <source>
        <dbReference type="EMBL" id="GAV23180.1"/>
    </source>
</evidence>
<dbReference type="OrthoDB" id="1730215at2"/>